<feature type="active site" description="Tele-phosphohistidine intermediate" evidence="12">
    <location>
        <position position="454"/>
    </location>
</feature>
<dbReference type="NCBIfam" id="TIGR01828">
    <property type="entry name" value="pyru_phos_dikin"/>
    <property type="match status" value="1"/>
</dbReference>
<feature type="active site" description="Proton donor" evidence="12">
    <location>
        <position position="829"/>
    </location>
</feature>
<feature type="domain" description="Pyruvate phosphate dikinase AMP/ATP-binding" evidence="16">
    <location>
        <begin position="59"/>
        <end position="295"/>
    </location>
</feature>
<dbReference type="GO" id="GO:0046872">
    <property type="term" value="F:metal ion binding"/>
    <property type="evidence" value="ECO:0007669"/>
    <property type="project" value="UniProtKB-KW"/>
</dbReference>
<feature type="domain" description="Pyruvate phosphate dikinase AMP/ATP-binding" evidence="16">
    <location>
        <begin position="299"/>
        <end position="347"/>
    </location>
</feature>
<dbReference type="Proteomes" id="UP000182077">
    <property type="component" value="Unassembled WGS sequence"/>
</dbReference>
<dbReference type="Pfam" id="PF01326">
    <property type="entry name" value="PPDK_N"/>
    <property type="match status" value="2"/>
</dbReference>
<keyword evidence="18" id="KW-0670">Pyruvate</keyword>
<evidence type="ECO:0000313" key="18">
    <source>
        <dbReference type="EMBL" id="OJG45233.1"/>
    </source>
</evidence>
<evidence type="ECO:0000256" key="12">
    <source>
        <dbReference type="PIRSR" id="PIRSR000853-1"/>
    </source>
</evidence>
<evidence type="ECO:0000256" key="14">
    <source>
        <dbReference type="PIRSR" id="PIRSR000853-3"/>
    </source>
</evidence>
<feature type="binding site" evidence="13">
    <location>
        <position position="765"/>
    </location>
    <ligand>
        <name>substrate</name>
    </ligand>
</feature>
<dbReference type="RefSeq" id="WP_071858138.1">
    <property type="nucleotide sequence ID" value="NZ_JBHSHK010000008.1"/>
</dbReference>
<dbReference type="Gene3D" id="3.20.20.60">
    <property type="entry name" value="Phosphoenolpyruvate-binding domains"/>
    <property type="match status" value="1"/>
</dbReference>
<evidence type="ECO:0000256" key="13">
    <source>
        <dbReference type="PIRSR" id="PIRSR000853-2"/>
    </source>
</evidence>
<gene>
    <name evidence="18" type="ORF">RV04_GL002281</name>
</gene>
<dbReference type="InterPro" id="IPR013815">
    <property type="entry name" value="ATP_grasp_subdomain_1"/>
</dbReference>
<dbReference type="Pfam" id="PF02896">
    <property type="entry name" value="PEP-utilizers_C"/>
    <property type="match status" value="1"/>
</dbReference>
<dbReference type="PANTHER" id="PTHR22931">
    <property type="entry name" value="PHOSPHOENOLPYRUVATE DIKINASE-RELATED"/>
    <property type="match status" value="1"/>
</dbReference>
<feature type="binding site" evidence="13">
    <location>
        <position position="559"/>
    </location>
    <ligand>
        <name>substrate</name>
    </ligand>
</feature>
<dbReference type="OrthoDB" id="9765468at2"/>
<keyword evidence="10 14" id="KW-0460">Magnesium</keyword>
<evidence type="ECO:0000256" key="2">
    <source>
        <dbReference type="ARBA" id="ARBA00007837"/>
    </source>
</evidence>
<feature type="binding site" evidence="13">
    <location>
        <position position="766"/>
    </location>
    <ligand>
        <name>substrate</name>
    </ligand>
</feature>
<evidence type="ECO:0000256" key="5">
    <source>
        <dbReference type="ARBA" id="ARBA00022679"/>
    </source>
</evidence>
<keyword evidence="7" id="KW-0547">Nucleotide-binding</keyword>
<dbReference type="InterPro" id="IPR036637">
    <property type="entry name" value="Phosphohistidine_dom_sf"/>
</dbReference>
<evidence type="ECO:0000259" key="16">
    <source>
        <dbReference type="Pfam" id="PF01326"/>
    </source>
</evidence>
<dbReference type="SUPFAM" id="SSF52009">
    <property type="entry name" value="Phosphohistidine domain"/>
    <property type="match status" value="1"/>
</dbReference>
<evidence type="ECO:0000259" key="17">
    <source>
        <dbReference type="Pfam" id="PF02896"/>
    </source>
</evidence>
<dbReference type="PROSITE" id="PS00742">
    <property type="entry name" value="PEP_ENZYMES_2"/>
    <property type="match status" value="1"/>
</dbReference>
<dbReference type="SUPFAM" id="SSF56059">
    <property type="entry name" value="Glutathione synthetase ATP-binding domain-like"/>
    <property type="match status" value="1"/>
</dbReference>
<evidence type="ECO:0000256" key="1">
    <source>
        <dbReference type="ARBA" id="ARBA00001946"/>
    </source>
</evidence>
<dbReference type="InterPro" id="IPR002192">
    <property type="entry name" value="PPDK_AMP/ATP-bd"/>
</dbReference>
<feature type="domain" description="PEP-utilising enzyme mobile" evidence="15">
    <location>
        <begin position="421"/>
        <end position="501"/>
    </location>
</feature>
<feature type="domain" description="PEP-utilising enzyme C-terminal" evidence="17">
    <location>
        <begin position="519"/>
        <end position="868"/>
    </location>
</feature>
<proteinExistence type="inferred from homology"/>
<dbReference type="PANTHER" id="PTHR22931:SF9">
    <property type="entry name" value="PYRUVATE, PHOSPHATE DIKINASE 1, CHLOROPLASTIC"/>
    <property type="match status" value="1"/>
</dbReference>
<evidence type="ECO:0000256" key="11">
    <source>
        <dbReference type="ARBA" id="ARBA00032883"/>
    </source>
</evidence>
<dbReference type="Gene3D" id="3.50.30.10">
    <property type="entry name" value="Phosphohistidine domain"/>
    <property type="match status" value="1"/>
</dbReference>
<dbReference type="Pfam" id="PF00391">
    <property type="entry name" value="PEP-utilizers"/>
    <property type="match status" value="1"/>
</dbReference>
<feature type="binding site" evidence="14">
    <location>
        <position position="767"/>
    </location>
    <ligand>
        <name>Mg(2+)</name>
        <dbReference type="ChEBI" id="CHEBI:18420"/>
    </ligand>
</feature>
<reference evidence="18 19" key="1">
    <citation type="submission" date="2014-12" db="EMBL/GenBank/DDBJ databases">
        <title>Draft genome sequences of 29 type strains of Enterococci.</title>
        <authorList>
            <person name="Zhong Z."/>
            <person name="Sun Z."/>
            <person name="Liu W."/>
            <person name="Zhang W."/>
            <person name="Zhang H."/>
        </authorList>
    </citation>
    <scope>NUCLEOTIDE SEQUENCE [LARGE SCALE GENOMIC DNA]</scope>
    <source>
        <strain evidence="18 19">DSM 17122</strain>
    </source>
</reference>
<comment type="caution">
    <text evidence="18">The sequence shown here is derived from an EMBL/GenBank/DDBJ whole genome shotgun (WGS) entry which is preliminary data.</text>
</comment>
<evidence type="ECO:0000256" key="4">
    <source>
        <dbReference type="ARBA" id="ARBA00020138"/>
    </source>
</evidence>
<evidence type="ECO:0000256" key="7">
    <source>
        <dbReference type="ARBA" id="ARBA00022741"/>
    </source>
</evidence>
<dbReference type="PIRSF" id="PIRSF000853">
    <property type="entry name" value="PPDK"/>
    <property type="match status" value="1"/>
</dbReference>
<dbReference type="InterPro" id="IPR015813">
    <property type="entry name" value="Pyrv/PenolPyrv_kinase-like_dom"/>
</dbReference>
<evidence type="ECO:0000256" key="3">
    <source>
        <dbReference type="ARBA" id="ARBA00011994"/>
    </source>
</evidence>
<evidence type="ECO:0000256" key="10">
    <source>
        <dbReference type="ARBA" id="ARBA00022842"/>
    </source>
</evidence>
<dbReference type="InterPro" id="IPR010121">
    <property type="entry name" value="Pyruvate_phosphate_dikinase"/>
</dbReference>
<dbReference type="Gene3D" id="1.20.80.30">
    <property type="match status" value="1"/>
</dbReference>
<organism evidence="18 19">
    <name type="scientific">Enterococcus hermanniensis</name>
    <dbReference type="NCBI Taxonomy" id="249189"/>
    <lineage>
        <taxon>Bacteria</taxon>
        <taxon>Bacillati</taxon>
        <taxon>Bacillota</taxon>
        <taxon>Bacilli</taxon>
        <taxon>Lactobacillales</taxon>
        <taxon>Enterococcaceae</taxon>
        <taxon>Enterococcus</taxon>
    </lineage>
</organism>
<evidence type="ECO:0000256" key="8">
    <source>
        <dbReference type="ARBA" id="ARBA00022777"/>
    </source>
</evidence>
<evidence type="ECO:0000256" key="6">
    <source>
        <dbReference type="ARBA" id="ARBA00022723"/>
    </source>
</evidence>
<dbReference type="Gene3D" id="3.30.470.20">
    <property type="entry name" value="ATP-grasp fold, B domain"/>
    <property type="match status" value="1"/>
</dbReference>
<dbReference type="GO" id="GO:0050242">
    <property type="term" value="F:pyruvate, phosphate dikinase activity"/>
    <property type="evidence" value="ECO:0007669"/>
    <property type="project" value="UniProtKB-EC"/>
</dbReference>
<feature type="binding site" evidence="13">
    <location>
        <position position="767"/>
    </location>
    <ligand>
        <name>substrate</name>
    </ligand>
</feature>
<dbReference type="Gene3D" id="1.10.189.10">
    <property type="entry name" value="Pyruvate Phosphate Dikinase, domain 2"/>
    <property type="match status" value="1"/>
</dbReference>
<keyword evidence="6 14" id="KW-0479">Metal-binding</keyword>
<feature type="binding site" evidence="13">
    <location>
        <position position="743"/>
    </location>
    <ligand>
        <name>substrate</name>
    </ligand>
</feature>
<feature type="binding site" evidence="14">
    <location>
        <position position="743"/>
    </location>
    <ligand>
        <name>Mg(2+)</name>
        <dbReference type="ChEBI" id="CHEBI:18420"/>
    </ligand>
</feature>
<feature type="binding site" evidence="13">
    <location>
        <position position="764"/>
    </location>
    <ligand>
        <name>substrate</name>
    </ligand>
</feature>
<dbReference type="InterPro" id="IPR040442">
    <property type="entry name" value="Pyrv_kinase-like_dom_sf"/>
</dbReference>
<dbReference type="InterPro" id="IPR023151">
    <property type="entry name" value="PEP_util_CS"/>
</dbReference>
<dbReference type="EMBL" id="JXKQ01000007">
    <property type="protein sequence ID" value="OJG45233.1"/>
    <property type="molecule type" value="Genomic_DNA"/>
</dbReference>
<dbReference type="GO" id="GO:0016301">
    <property type="term" value="F:kinase activity"/>
    <property type="evidence" value="ECO:0007669"/>
    <property type="project" value="UniProtKB-KW"/>
</dbReference>
<comment type="cofactor">
    <cofactor evidence="1 14">
        <name>Mg(2+)</name>
        <dbReference type="ChEBI" id="CHEBI:18420"/>
    </cofactor>
</comment>
<dbReference type="STRING" id="249189.RV04_GL002281"/>
<keyword evidence="19" id="KW-1185">Reference proteome</keyword>
<dbReference type="AlphaFoldDB" id="A0A1L8TLZ0"/>
<feature type="binding site" evidence="13">
    <location>
        <position position="615"/>
    </location>
    <ligand>
        <name>substrate</name>
    </ligand>
</feature>
<evidence type="ECO:0000313" key="19">
    <source>
        <dbReference type="Proteomes" id="UP000182077"/>
    </source>
</evidence>
<evidence type="ECO:0000256" key="9">
    <source>
        <dbReference type="ARBA" id="ARBA00022840"/>
    </source>
</evidence>
<dbReference type="EC" id="2.7.9.1" evidence="3"/>
<sequence length="872" mass="97013">MNQWVYLFSEGSKEQKDLLGGKGANLAEMTKLGLPVPRGFTVTTEACLYYLNQGNQLTDEMKMQVITAVKKLADQTGKTFNDAKNPLLVSVRSGSKFSMPGMMDTVLNLGLNDQTVEVLAKNSQNPRFAYDCYRRLLQMFGNVVMGMETADFEKKITALKKAHGLAYDNELTALHWQQIVNEYKELYRKKMNREFPQDPIEQLYLAIEAVFNSWNNSRAKTYRRLHDISDDLGTAVNIQEMVFGNFGETSGTGVVFSRNPSLGDRGLFGEYLINAQGEDVVAGIRTPKPIQVLAEELPEQFQQLKMICEQLEHHYQDMQDVEFTIEREKLFILQTRNGKRTSKAALAILLDLHKEQIINEKELIQRIEAKDLAAALHPNFEEQALQKRVAFLSGLAASPGAATGAAYFSAESATEAKARGERVILVREETSPEDIEGIAVSEAVITSRGGMTSHAAVVARGMGICSVVGCEHLNVLNESRATVNEEMIEEGAILSVDGTSGKIYFGEIPMEEVTHTVALDELQAIWDQYSTIQVRANAETPRDIATGLALGATGIGLARTEHMFFEKNRLLQFRRLILADNLAERLDVLKELKTVQKQDFKFIYQASLGKATTIRLLDPPLHEFLPKSSDECREVATELGKTFNEVERKTENLAEVNPMLGFRGLRLGVVYPEIYQMQAEAIVEAAYEVMEETGTVIQPEIMIPFTIDATEFAHVRQSIEAAIITSLASKKDSLNYQIGTMIEMPRACFVADEIAQYADFFSFGTNDLTQMTLGLSRDDSPRIISEYLDAKILKDDPFQVLDEAGVGALMKLAIERGRQVNPQLKIGICGEAAAHPKSIAFLKDLAIDYISCSPFRIPQAKMSLAQAKVASL</sequence>
<evidence type="ECO:0000259" key="15">
    <source>
        <dbReference type="Pfam" id="PF00391"/>
    </source>
</evidence>
<dbReference type="InterPro" id="IPR000121">
    <property type="entry name" value="PEP_util_C"/>
</dbReference>
<dbReference type="InterPro" id="IPR008279">
    <property type="entry name" value="PEP-util_enz_mobile_dom"/>
</dbReference>
<keyword evidence="5" id="KW-0808">Transferase</keyword>
<protein>
    <recommendedName>
        <fullName evidence="4">Pyruvate, phosphate dikinase</fullName>
        <ecNumber evidence="3">2.7.9.1</ecNumber>
    </recommendedName>
    <alternativeName>
        <fullName evidence="11">Pyruvate, orthophosphate dikinase</fullName>
    </alternativeName>
</protein>
<dbReference type="InterPro" id="IPR018274">
    <property type="entry name" value="PEP_util_AS"/>
</dbReference>
<dbReference type="PROSITE" id="PS00370">
    <property type="entry name" value="PEP_ENZYMES_PHOS_SITE"/>
    <property type="match status" value="1"/>
</dbReference>
<keyword evidence="9" id="KW-0067">ATP-binding</keyword>
<comment type="similarity">
    <text evidence="2">Belongs to the PEP-utilizing enzyme family.</text>
</comment>
<accession>A0A1L8TLZ0</accession>
<name>A0A1L8TLZ0_9ENTE</name>
<dbReference type="Gene3D" id="3.30.1490.20">
    <property type="entry name" value="ATP-grasp fold, A domain"/>
    <property type="match status" value="1"/>
</dbReference>
<keyword evidence="8 18" id="KW-0418">Kinase</keyword>
<dbReference type="GO" id="GO:0005524">
    <property type="term" value="F:ATP binding"/>
    <property type="evidence" value="ECO:0007669"/>
    <property type="project" value="UniProtKB-KW"/>
</dbReference>
<dbReference type="NCBIfam" id="NF004531">
    <property type="entry name" value="PRK05878.1"/>
    <property type="match status" value="1"/>
</dbReference>
<dbReference type="SUPFAM" id="SSF51621">
    <property type="entry name" value="Phosphoenolpyruvate/pyruvate domain"/>
    <property type="match status" value="1"/>
</dbReference>